<name>A0A1I7BHF8_9ACTN</name>
<dbReference type="EMBL" id="FPBA01000014">
    <property type="protein sequence ID" value="SFT86605.1"/>
    <property type="molecule type" value="Genomic_DNA"/>
</dbReference>
<dbReference type="PANTHER" id="PTHR12147">
    <property type="entry name" value="METALLOPEPTIDASE M28 FAMILY MEMBER"/>
    <property type="match status" value="1"/>
</dbReference>
<dbReference type="Proteomes" id="UP000199546">
    <property type="component" value="Unassembled WGS sequence"/>
</dbReference>
<feature type="domain" description="Peptidase M28" evidence="2">
    <location>
        <begin position="392"/>
        <end position="606"/>
    </location>
</feature>
<dbReference type="AlphaFoldDB" id="A0A1I7BHF8"/>
<protein>
    <submittedName>
        <fullName evidence="3">Peptidase family M28</fullName>
    </submittedName>
</protein>
<dbReference type="OrthoDB" id="3826977at2"/>
<organism evidence="3 4">
    <name type="scientific">Geodermatophilus amargosae</name>
    <dbReference type="NCBI Taxonomy" id="1296565"/>
    <lineage>
        <taxon>Bacteria</taxon>
        <taxon>Bacillati</taxon>
        <taxon>Actinomycetota</taxon>
        <taxon>Actinomycetes</taxon>
        <taxon>Geodermatophilales</taxon>
        <taxon>Geodermatophilaceae</taxon>
        <taxon>Geodermatophilus</taxon>
    </lineage>
</organism>
<dbReference type="PANTHER" id="PTHR12147:SF26">
    <property type="entry name" value="PEPTIDASE M28 DOMAIN-CONTAINING PROTEIN"/>
    <property type="match status" value="1"/>
</dbReference>
<dbReference type="SUPFAM" id="SSF53187">
    <property type="entry name" value="Zn-dependent exopeptidases"/>
    <property type="match status" value="1"/>
</dbReference>
<keyword evidence="4" id="KW-1185">Reference proteome</keyword>
<dbReference type="Gene3D" id="3.40.630.10">
    <property type="entry name" value="Zn peptidases"/>
    <property type="match status" value="1"/>
</dbReference>
<evidence type="ECO:0000313" key="3">
    <source>
        <dbReference type="EMBL" id="SFT86605.1"/>
    </source>
</evidence>
<dbReference type="InterPro" id="IPR036412">
    <property type="entry name" value="HAD-like_sf"/>
</dbReference>
<dbReference type="SUPFAM" id="SSF56784">
    <property type="entry name" value="HAD-like"/>
    <property type="match status" value="1"/>
</dbReference>
<dbReference type="Pfam" id="PF04389">
    <property type="entry name" value="Peptidase_M28"/>
    <property type="match status" value="1"/>
</dbReference>
<dbReference type="InterPro" id="IPR023214">
    <property type="entry name" value="HAD_sf"/>
</dbReference>
<evidence type="ECO:0000256" key="1">
    <source>
        <dbReference type="SAM" id="MobiDB-lite"/>
    </source>
</evidence>
<dbReference type="GO" id="GO:0008235">
    <property type="term" value="F:metalloexopeptidase activity"/>
    <property type="evidence" value="ECO:0007669"/>
    <property type="project" value="InterPro"/>
</dbReference>
<sequence>MSSLTGTVAFFDLGGTLASVALSPDGDRIADLTVYADVPEVLADLRRRGARGGIVSDPGPVPHEEVDRALEEAGLRSLLDPDLLVYDRKDSPGVFEQAVARAGAVDRALFVGEDAGERAHALRAGLLVAPHPRLAVAVLEGDHLRYLRVSVPPAHAGEDWRAALGDLPLLPLHVTGRTGTTVHAIGTTSAAARLGDLGLEVDRLGAEDEPLTADLYLLRDDRRVDSGFLVPDGDRRPPSATAPAAPAVLAATDDGLLVAVPAGRSVEAFHGGATRHGHDLKLSPIAWPAGADRTGTGLAAAPAAAVPATVTPAEREVLDAGIRPEHLTEHLARYTGAAPARGGGAVITSRHVRHPDNRAAVTALVADLARIGRGRFLVRRHAFPHEGRRPENVEAEFPGRGLDGVVLVTAHMDSTGARQPDYRPEADPAPGADDDASGVAGVLAAAEVFGTLDGASGAPRRTVRFVLFNAEEQGLVGSSAYARDQARLGTPIVAVLQMDMIGWDSGSGRTFELHAGFSGSQAVQQRSLALARTVAALVAQVSPALPAPQLYPHDGEVDPGEARSDHHSFQAVGYPACLVSEDLFAGPGPSAPPADMNPQYHLPSDVSIDAGYAADIARLVTAAAWVTATR</sequence>
<dbReference type="Gene3D" id="3.40.50.1000">
    <property type="entry name" value="HAD superfamily/HAD-like"/>
    <property type="match status" value="1"/>
</dbReference>
<gene>
    <name evidence="3" type="ORF">SAMN05660657_03574</name>
</gene>
<evidence type="ECO:0000313" key="4">
    <source>
        <dbReference type="Proteomes" id="UP000199546"/>
    </source>
</evidence>
<feature type="region of interest" description="Disordered" evidence="1">
    <location>
        <begin position="414"/>
        <end position="435"/>
    </location>
</feature>
<proteinExistence type="predicted"/>
<dbReference type="InterPro" id="IPR007484">
    <property type="entry name" value="Peptidase_M28"/>
</dbReference>
<evidence type="ECO:0000259" key="2">
    <source>
        <dbReference type="Pfam" id="PF04389"/>
    </source>
</evidence>
<reference evidence="4" key="1">
    <citation type="submission" date="2016-10" db="EMBL/GenBank/DDBJ databases">
        <authorList>
            <person name="Varghese N."/>
            <person name="Submissions S."/>
        </authorList>
    </citation>
    <scope>NUCLEOTIDE SEQUENCE [LARGE SCALE GENOMIC DNA]</scope>
    <source>
        <strain evidence="4">DSM 46136</strain>
    </source>
</reference>
<dbReference type="InterPro" id="IPR045175">
    <property type="entry name" value="M28_fam"/>
</dbReference>
<dbReference type="STRING" id="1296565.SAMN05660657_03574"/>
<dbReference type="GO" id="GO:0006508">
    <property type="term" value="P:proteolysis"/>
    <property type="evidence" value="ECO:0007669"/>
    <property type="project" value="InterPro"/>
</dbReference>
<dbReference type="RefSeq" id="WP_093581356.1">
    <property type="nucleotide sequence ID" value="NZ_FPBA01000014.1"/>
</dbReference>
<accession>A0A1I7BHF8</accession>